<organism evidence="5 6">
    <name type="scientific">Dictyobacter formicarum</name>
    <dbReference type="NCBI Taxonomy" id="2778368"/>
    <lineage>
        <taxon>Bacteria</taxon>
        <taxon>Bacillati</taxon>
        <taxon>Chloroflexota</taxon>
        <taxon>Ktedonobacteria</taxon>
        <taxon>Ktedonobacterales</taxon>
        <taxon>Dictyobacteraceae</taxon>
        <taxon>Dictyobacter</taxon>
    </lineage>
</organism>
<keyword evidence="6" id="KW-1185">Reference proteome</keyword>
<evidence type="ECO:0000256" key="1">
    <source>
        <dbReference type="ARBA" id="ARBA00006914"/>
    </source>
</evidence>
<dbReference type="InterPro" id="IPR003593">
    <property type="entry name" value="AAA+_ATPase"/>
</dbReference>
<keyword evidence="3" id="KW-0067">ATP-binding</keyword>
<dbReference type="SUPFAM" id="SSF52540">
    <property type="entry name" value="P-loop containing nucleoside triphosphate hydrolases"/>
    <property type="match status" value="1"/>
</dbReference>
<dbReference type="InterPro" id="IPR003959">
    <property type="entry name" value="ATPase_AAA_core"/>
</dbReference>
<reference evidence="5 6" key="1">
    <citation type="journal article" date="2021" name="Int. J. Syst. Evol. Microbiol.">
        <title>Reticulibacter mediterranei gen. nov., sp. nov., within the new family Reticulibacteraceae fam. nov., and Ktedonospora formicarum gen. nov., sp. nov., Ktedonobacter robiniae sp. nov., Dictyobacter formicarum sp. nov. and Dictyobacter arantiisoli sp. nov., belonging to the class Ktedonobacteria.</title>
        <authorList>
            <person name="Yabe S."/>
            <person name="Zheng Y."/>
            <person name="Wang C.M."/>
            <person name="Sakai Y."/>
            <person name="Abe K."/>
            <person name="Yokota A."/>
            <person name="Donadio S."/>
            <person name="Cavaletti L."/>
            <person name="Monciardini P."/>
        </authorList>
    </citation>
    <scope>NUCLEOTIDE SEQUENCE [LARGE SCALE GENOMIC DNA]</scope>
    <source>
        <strain evidence="5 6">SOSP1-9</strain>
    </source>
</reference>
<evidence type="ECO:0000256" key="3">
    <source>
        <dbReference type="ARBA" id="ARBA00022840"/>
    </source>
</evidence>
<dbReference type="InterPro" id="IPR050221">
    <property type="entry name" value="26S_Proteasome_ATPase"/>
</dbReference>
<name>A0ABQ3VP78_9CHLR</name>
<dbReference type="EMBL" id="BNJJ01000018">
    <property type="protein sequence ID" value="GHO87615.1"/>
    <property type="molecule type" value="Genomic_DNA"/>
</dbReference>
<protein>
    <submittedName>
        <fullName evidence="5">ATPase AAA</fullName>
    </submittedName>
</protein>
<dbReference type="InterPro" id="IPR027417">
    <property type="entry name" value="P-loop_NTPase"/>
</dbReference>
<dbReference type="SMART" id="SM00382">
    <property type="entry name" value="AAA"/>
    <property type="match status" value="1"/>
</dbReference>
<gene>
    <name evidence="5" type="ORF">KSZ_56210</name>
</gene>
<keyword evidence="2" id="KW-0547">Nucleotide-binding</keyword>
<evidence type="ECO:0000313" key="5">
    <source>
        <dbReference type="EMBL" id="GHO87615.1"/>
    </source>
</evidence>
<sequence>MQDISTANNVSQPLNIFPRAENHFLLYLYAVVKQLLTQIQAVEIGKQSLEQFSFLEGYHSTLRACLPTDLPPMQEEVWWDAYRAQWEAQTTEHLPLRALIDETGLSTHAVHILIATGIVEEDIRFGSLFAALQEPQTAHRPSLGLLSWLLSDAASEHADTWQTCQTLLDLGLLSVENRADPRPEWILRVPSAIWDALRGRIVTQPASGLTWQRANDFPRLDDLILPTALHQRIMNLPDLLTGNYITALVLRGMHGTGRRTTLGAIARTLNRSLLLCEGCKPGDDAWQLLGPLATLMGAMPVLRYEAGPGEAISLPMLPGYSSPVGITSGPTGGMQGPLISHALNFNLPAPDREARRRFWQAADIPTSSEALDSIATRFLLTGGHIVKTAPLVQSFATLDGRLEVATTDVQQATRALNRQALETLATALEPAQGWSDLIVNAPVAQELRTLETRCQHRELLLKQSGPAFKQSLNRGVRALFTGPSGTGKTLAARTLAAVLQMDLYRVDLAAVVSKYIGETERNLSLVLSRAEELDVMLLLDEGDALMTGRTDVRTSNDRYANLETNYLLQRLENYEGIIIITTNAGNRIDSAFSRRIDFIINFVPPEAHERWLIWQSHLPQSHRVSAALLEEVASRCALTGGQIRNAALHATLLAMGNKDQVNDGHLEAAVLREYRKAGAACPLHVKQGRRSG</sequence>
<evidence type="ECO:0000313" key="6">
    <source>
        <dbReference type="Proteomes" id="UP000635565"/>
    </source>
</evidence>
<dbReference type="Pfam" id="PF00004">
    <property type="entry name" value="AAA"/>
    <property type="match status" value="1"/>
</dbReference>
<feature type="domain" description="AAA+ ATPase" evidence="4">
    <location>
        <begin position="474"/>
        <end position="606"/>
    </location>
</feature>
<evidence type="ECO:0000256" key="2">
    <source>
        <dbReference type="ARBA" id="ARBA00022741"/>
    </source>
</evidence>
<accession>A0ABQ3VP78</accession>
<dbReference type="RefSeq" id="WP_201365157.1">
    <property type="nucleotide sequence ID" value="NZ_BNJJ01000018.1"/>
</dbReference>
<dbReference type="CDD" id="cd19481">
    <property type="entry name" value="RecA-like_protease"/>
    <property type="match status" value="1"/>
</dbReference>
<evidence type="ECO:0000259" key="4">
    <source>
        <dbReference type="SMART" id="SM00382"/>
    </source>
</evidence>
<dbReference type="PANTHER" id="PTHR23073">
    <property type="entry name" value="26S PROTEASOME REGULATORY SUBUNIT"/>
    <property type="match status" value="1"/>
</dbReference>
<comment type="caution">
    <text evidence="5">The sequence shown here is derived from an EMBL/GenBank/DDBJ whole genome shotgun (WGS) entry which is preliminary data.</text>
</comment>
<dbReference type="Proteomes" id="UP000635565">
    <property type="component" value="Unassembled WGS sequence"/>
</dbReference>
<dbReference type="Gene3D" id="3.40.50.300">
    <property type="entry name" value="P-loop containing nucleotide triphosphate hydrolases"/>
    <property type="match status" value="1"/>
</dbReference>
<proteinExistence type="inferred from homology"/>
<comment type="similarity">
    <text evidence="1">Belongs to the AAA ATPase family.</text>
</comment>